<reference evidence="3 4" key="1">
    <citation type="submission" date="2020-03" db="EMBL/GenBank/DDBJ databases">
        <authorList>
            <person name="Kim M.K."/>
        </authorList>
    </citation>
    <scope>NUCLEOTIDE SEQUENCE [LARGE SCALE GENOMIC DNA]</scope>
    <source>
        <strain evidence="3 4">BT328</strain>
    </source>
</reference>
<feature type="domain" description="Glycosyltransferase subfamily 4-like N-terminal" evidence="2">
    <location>
        <begin position="16"/>
        <end position="170"/>
    </location>
</feature>
<organism evidence="3 4">
    <name type="scientific">Spirosoma aureum</name>
    <dbReference type="NCBI Taxonomy" id="2692134"/>
    <lineage>
        <taxon>Bacteria</taxon>
        <taxon>Pseudomonadati</taxon>
        <taxon>Bacteroidota</taxon>
        <taxon>Cytophagia</taxon>
        <taxon>Cytophagales</taxon>
        <taxon>Cytophagaceae</taxon>
        <taxon>Spirosoma</taxon>
    </lineage>
</organism>
<evidence type="ECO:0000313" key="4">
    <source>
        <dbReference type="Proteomes" id="UP000501802"/>
    </source>
</evidence>
<dbReference type="Proteomes" id="UP000501802">
    <property type="component" value="Chromosome"/>
</dbReference>
<keyword evidence="3" id="KW-0808">Transferase</keyword>
<dbReference type="Gene3D" id="3.40.50.2000">
    <property type="entry name" value="Glycogen Phosphorylase B"/>
    <property type="match status" value="2"/>
</dbReference>
<dbReference type="SUPFAM" id="SSF53756">
    <property type="entry name" value="UDP-Glycosyltransferase/glycogen phosphorylase"/>
    <property type="match status" value="1"/>
</dbReference>
<proteinExistence type="predicted"/>
<dbReference type="InterPro" id="IPR028098">
    <property type="entry name" value="Glyco_trans_4-like_N"/>
</dbReference>
<dbReference type="RefSeq" id="WP_167207684.1">
    <property type="nucleotide sequence ID" value="NZ_CP050063.1"/>
</dbReference>
<dbReference type="Pfam" id="PF13439">
    <property type="entry name" value="Glyco_transf_4"/>
    <property type="match status" value="1"/>
</dbReference>
<dbReference type="GO" id="GO:0016757">
    <property type="term" value="F:glycosyltransferase activity"/>
    <property type="evidence" value="ECO:0007669"/>
    <property type="project" value="InterPro"/>
</dbReference>
<protein>
    <submittedName>
        <fullName evidence="3">Glycosyltransferase family 4 protein</fullName>
    </submittedName>
</protein>
<dbReference type="PANTHER" id="PTHR45947">
    <property type="entry name" value="SULFOQUINOVOSYL TRANSFERASE SQD2"/>
    <property type="match status" value="1"/>
</dbReference>
<dbReference type="EMBL" id="CP050063">
    <property type="protein sequence ID" value="QIP13015.1"/>
    <property type="molecule type" value="Genomic_DNA"/>
</dbReference>
<name>A0A6G9AL54_9BACT</name>
<dbReference type="CDD" id="cd03801">
    <property type="entry name" value="GT4_PimA-like"/>
    <property type="match status" value="1"/>
</dbReference>
<keyword evidence="4" id="KW-1185">Reference proteome</keyword>
<evidence type="ECO:0000313" key="3">
    <source>
        <dbReference type="EMBL" id="QIP13015.1"/>
    </source>
</evidence>
<sequence>MKIFLPIGSFYPAQIGGPDNIMYWHAKALVKRGHEVWVATTDDGVGSDVATDKWLNTDYGKVIYVKTAIHYAPVKLFLASLKPLLRCDVIHLSAMYYPISWLLAPLAILLGKKIVWTPHGELDPDAMIYSKGRKQVVLKLIRWMSKRVVFHSTCDAETDYVRNQFGSDVRIVQMPYFMELTDTLHRTPENYWLYVGRIHPKKAIERLIEALPLVTTKKRLKIIGDHNNDYGNELVALAKQLGCSDQVDFLGHKRGEEKYQLMANAYCMVMPSHTENFGIVVTEALTQGTPVIASLGTPWKILNDRQAGFWSSNEVKPLAETLNKMADLDDDTYAMYRANAAKLVEEFDIEKNIYKWETIYQQLIRKQPLVDIQLKPSPVSELP</sequence>
<dbReference type="PANTHER" id="PTHR45947:SF3">
    <property type="entry name" value="SULFOQUINOVOSYL TRANSFERASE SQD2"/>
    <property type="match status" value="1"/>
</dbReference>
<dbReference type="InterPro" id="IPR001296">
    <property type="entry name" value="Glyco_trans_1"/>
</dbReference>
<feature type="domain" description="Glycosyl transferase family 1" evidence="1">
    <location>
        <begin position="184"/>
        <end position="342"/>
    </location>
</feature>
<gene>
    <name evidence="3" type="ORF">G8759_10450</name>
</gene>
<evidence type="ECO:0000259" key="2">
    <source>
        <dbReference type="Pfam" id="PF13439"/>
    </source>
</evidence>
<evidence type="ECO:0000259" key="1">
    <source>
        <dbReference type="Pfam" id="PF00534"/>
    </source>
</evidence>
<dbReference type="Pfam" id="PF00534">
    <property type="entry name" value="Glycos_transf_1"/>
    <property type="match status" value="1"/>
</dbReference>
<dbReference type="KEGG" id="spib:G8759_10450"/>
<dbReference type="AlphaFoldDB" id="A0A6G9AL54"/>
<dbReference type="InterPro" id="IPR050194">
    <property type="entry name" value="Glycosyltransferase_grp1"/>
</dbReference>
<accession>A0A6G9AL54</accession>